<dbReference type="Gene3D" id="1.10.357.10">
    <property type="entry name" value="Tetracycline Repressor, domain 2"/>
    <property type="match status" value="1"/>
</dbReference>
<evidence type="ECO:0000313" key="6">
    <source>
        <dbReference type="EMBL" id="ORA31265.1"/>
    </source>
</evidence>
<dbReference type="Proteomes" id="UP000467379">
    <property type="component" value="Chromosome"/>
</dbReference>
<feature type="DNA-binding region" description="H-T-H motif" evidence="2">
    <location>
        <begin position="43"/>
        <end position="62"/>
    </location>
</feature>
<organism evidence="6 7">
    <name type="scientific">Mycobacterium branderi</name>
    <dbReference type="NCBI Taxonomy" id="43348"/>
    <lineage>
        <taxon>Bacteria</taxon>
        <taxon>Bacillati</taxon>
        <taxon>Actinomycetota</taxon>
        <taxon>Actinomycetes</taxon>
        <taxon>Mycobacteriales</taxon>
        <taxon>Mycobacteriaceae</taxon>
        <taxon>Mycobacterium</taxon>
    </lineage>
</organism>
<keyword evidence="3" id="KW-1133">Transmembrane helix</keyword>
<feature type="transmembrane region" description="Helical" evidence="3">
    <location>
        <begin position="147"/>
        <end position="168"/>
    </location>
</feature>
<dbReference type="Pfam" id="PF00440">
    <property type="entry name" value="TetR_N"/>
    <property type="match status" value="1"/>
</dbReference>
<dbReference type="PANTHER" id="PTHR43479:SF11">
    <property type="entry name" value="ACREF_ENVCD OPERON REPRESSOR-RELATED"/>
    <property type="match status" value="1"/>
</dbReference>
<evidence type="ECO:0000256" key="1">
    <source>
        <dbReference type="ARBA" id="ARBA00023125"/>
    </source>
</evidence>
<sequence>MSSGQRRGRWSGVPLEDRQALRRDKLVAAGVQLLGGEGGPAVTVRAVCREAGLTERYFYESFTDRDEFVRAVYDDVCTRAMSTLTSASTPREAVEQFVALMVDDPVRGRVLLLAPEVEPVLTRSGAEWMPNFIELLQRKLTRIGDPVMQNMVATSLIGGLTALFTAYLDGRLAATRKQFIDYCVDMLLSRATV</sequence>
<keyword evidence="1 2" id="KW-0238">DNA-binding</keyword>
<feature type="domain" description="HTH tetR-type" evidence="4">
    <location>
        <begin position="20"/>
        <end position="80"/>
    </location>
</feature>
<evidence type="ECO:0000259" key="4">
    <source>
        <dbReference type="PROSITE" id="PS50977"/>
    </source>
</evidence>
<accession>A0A7I7W5C7</accession>
<keyword evidence="8" id="KW-1185">Reference proteome</keyword>
<dbReference type="PROSITE" id="PS50977">
    <property type="entry name" value="HTH_TETR_2"/>
    <property type="match status" value="1"/>
</dbReference>
<reference evidence="5" key="3">
    <citation type="submission" date="2020-02" db="EMBL/GenBank/DDBJ databases">
        <authorList>
            <person name="Matsumoto Y."/>
            <person name="Kinjo T."/>
            <person name="Motooka D."/>
            <person name="Nabeya D."/>
            <person name="Jung N."/>
            <person name="Uechi K."/>
            <person name="Horii T."/>
            <person name="Iida T."/>
            <person name="Fujita J."/>
            <person name="Nakamura S."/>
        </authorList>
    </citation>
    <scope>NUCLEOTIDE SEQUENCE</scope>
    <source>
        <strain evidence="5">JCM 12687</strain>
    </source>
</reference>
<keyword evidence="3" id="KW-0812">Transmembrane</keyword>
<dbReference type="InterPro" id="IPR009057">
    <property type="entry name" value="Homeodomain-like_sf"/>
</dbReference>
<dbReference type="EMBL" id="AP022606">
    <property type="protein sequence ID" value="BBZ12035.1"/>
    <property type="molecule type" value="Genomic_DNA"/>
</dbReference>
<evidence type="ECO:0000313" key="5">
    <source>
        <dbReference type="EMBL" id="BBZ12035.1"/>
    </source>
</evidence>
<dbReference type="EMBL" id="MVHM01000032">
    <property type="protein sequence ID" value="ORA31265.1"/>
    <property type="molecule type" value="Genomic_DNA"/>
</dbReference>
<evidence type="ECO:0000256" key="3">
    <source>
        <dbReference type="SAM" id="Phobius"/>
    </source>
</evidence>
<dbReference type="Proteomes" id="UP000192441">
    <property type="component" value="Unassembled WGS sequence"/>
</dbReference>
<proteinExistence type="predicted"/>
<dbReference type="InterPro" id="IPR050624">
    <property type="entry name" value="HTH-type_Tx_Regulator"/>
</dbReference>
<dbReference type="InterPro" id="IPR001647">
    <property type="entry name" value="HTH_TetR"/>
</dbReference>
<reference evidence="5 8" key="2">
    <citation type="journal article" date="2019" name="Emerg. Microbes Infect.">
        <title>Comprehensive subspecies identification of 175 nontuberculous mycobacteria species based on 7547 genomic profiles.</title>
        <authorList>
            <person name="Matsumoto Y."/>
            <person name="Kinjo T."/>
            <person name="Motooka D."/>
            <person name="Nabeya D."/>
            <person name="Jung N."/>
            <person name="Uechi K."/>
            <person name="Horii T."/>
            <person name="Iida T."/>
            <person name="Fujita J."/>
            <person name="Nakamura S."/>
        </authorList>
    </citation>
    <scope>NUCLEOTIDE SEQUENCE [LARGE SCALE GENOMIC DNA]</scope>
    <source>
        <strain evidence="5 8">JCM 12687</strain>
    </source>
</reference>
<reference evidence="6 7" key="1">
    <citation type="submission" date="2016-12" db="EMBL/GenBank/DDBJ databases">
        <title>The new phylogeny of genus Mycobacterium.</title>
        <authorList>
            <person name="Tortoli E."/>
            <person name="Trovato A."/>
            <person name="Cirillo D.M."/>
        </authorList>
    </citation>
    <scope>NUCLEOTIDE SEQUENCE [LARGE SCALE GENOMIC DNA]</scope>
    <source>
        <strain evidence="6 7">DSM 44624</strain>
    </source>
</reference>
<evidence type="ECO:0000313" key="7">
    <source>
        <dbReference type="Proteomes" id="UP000192441"/>
    </source>
</evidence>
<dbReference type="SUPFAM" id="SSF46689">
    <property type="entry name" value="Homeodomain-like"/>
    <property type="match status" value="1"/>
</dbReference>
<protein>
    <submittedName>
        <fullName evidence="6">TetR family transcriptional regulator</fullName>
    </submittedName>
</protein>
<evidence type="ECO:0000256" key="2">
    <source>
        <dbReference type="PROSITE-ProRule" id="PRU00335"/>
    </source>
</evidence>
<dbReference type="GO" id="GO:0003677">
    <property type="term" value="F:DNA binding"/>
    <property type="evidence" value="ECO:0007669"/>
    <property type="project" value="UniProtKB-UniRule"/>
</dbReference>
<name>A0A7I7W5C7_9MYCO</name>
<dbReference type="PANTHER" id="PTHR43479">
    <property type="entry name" value="ACREF/ENVCD OPERON REPRESSOR-RELATED"/>
    <property type="match status" value="1"/>
</dbReference>
<dbReference type="OrthoDB" id="9790413at2"/>
<dbReference type="RefSeq" id="WP_083134546.1">
    <property type="nucleotide sequence ID" value="NZ_AP022606.1"/>
</dbReference>
<keyword evidence="3" id="KW-0472">Membrane</keyword>
<dbReference type="AlphaFoldDB" id="A0A7I7W5C7"/>
<evidence type="ECO:0000313" key="8">
    <source>
        <dbReference type="Proteomes" id="UP000467379"/>
    </source>
</evidence>
<gene>
    <name evidence="6" type="ORF">BST20_27405</name>
    <name evidence="5" type="ORF">MBRA_22300</name>
</gene>